<organism evidence="1 2">
    <name type="scientific">Pedobacter puniceum</name>
    <dbReference type="NCBI Taxonomy" id="2666136"/>
    <lineage>
        <taxon>Bacteria</taxon>
        <taxon>Pseudomonadati</taxon>
        <taxon>Bacteroidota</taxon>
        <taxon>Sphingobacteriia</taxon>
        <taxon>Sphingobacteriales</taxon>
        <taxon>Sphingobacteriaceae</taxon>
        <taxon>Pedobacter</taxon>
    </lineage>
</organism>
<protein>
    <submittedName>
        <fullName evidence="1">Uncharacterized protein</fullName>
    </submittedName>
</protein>
<dbReference type="RefSeq" id="WP_154286710.1">
    <property type="nucleotide sequence ID" value="NZ_WKJI01000001.1"/>
</dbReference>
<evidence type="ECO:0000313" key="1">
    <source>
        <dbReference type="EMBL" id="MRX46639.1"/>
    </source>
</evidence>
<sequence>MKYSIESIYFQAGQYDAYCLVEFYYGSNAHLKFGKSIHGMLVYDSEERKNLERKISLELSEIPFTDGFVRFNSSDNIEELLNEGFLVSEVERFATVGGIGPKVYGISNEKEIPNTILVPFSNRDSNLESWLLLELRNFNNRIEANNTLLPEEILRYNTIVYILKGEEEFPVELLDENSLTVKSDALFWILSHKYKNSLESGKLKITPEEYLQFRILLASRKTSRLEIVKRQLGISDKQLKEFENSSPDNYKEFIGLILRFEITAITFNYFSKPIYWDFDRYIHIFLRHYKSFFIRSSTKGQGTLFLYSYKNILNLIRIVIEHNKKDIEEAWLHGKEFRKSGRQSLYFNGNYFSIRINANGKLTQFHPQEY</sequence>
<evidence type="ECO:0000313" key="2">
    <source>
        <dbReference type="Proteomes" id="UP000462931"/>
    </source>
</evidence>
<comment type="caution">
    <text evidence="1">The sequence shown here is derived from an EMBL/GenBank/DDBJ whole genome shotgun (WGS) entry which is preliminary data.</text>
</comment>
<gene>
    <name evidence="1" type="ORF">GJJ64_05520</name>
</gene>
<dbReference type="EMBL" id="WKJI01000001">
    <property type="protein sequence ID" value="MRX46639.1"/>
    <property type="molecule type" value="Genomic_DNA"/>
</dbReference>
<accession>A0A7K0FKZ4</accession>
<reference evidence="1 2" key="1">
    <citation type="submission" date="2019-11" db="EMBL/GenBank/DDBJ databases">
        <authorList>
            <person name="Cheng Q."/>
            <person name="Yang Z."/>
        </authorList>
    </citation>
    <scope>NUCLEOTIDE SEQUENCE [LARGE SCALE GENOMIC DNA]</scope>
    <source>
        <strain evidence="1 2">HX-22-1</strain>
    </source>
</reference>
<proteinExistence type="predicted"/>
<keyword evidence="2" id="KW-1185">Reference proteome</keyword>
<name>A0A7K0FKZ4_9SPHI</name>
<dbReference type="Proteomes" id="UP000462931">
    <property type="component" value="Unassembled WGS sequence"/>
</dbReference>
<dbReference type="AlphaFoldDB" id="A0A7K0FKZ4"/>